<sequence length="337" mass="37985">MTRCSMIPVVSLFSLRIVGLKSLEACPISYFGIRSNGVALSLTSTAASNDALEAEKNSSKSIHLFQKLSSIVLPTTHNEIASQEVDHIDEIYAEPAINPLIPDPRELKVTRVPYGIFEQAPKKSIFDNDAPVAASSSMQEKEKPKTLGELIGISLDRTETSTTSIGEDFSNFKFPEETAGLNLNTEVVEELNEDTGRIECDREICCFLKPKRVTRPDSNGQQLDDEDESIYEVTEQDMRLLLASLRKEADEEANLESAEIKQLSRERKIAEKYKRCLIRFEFERPDDFLIVQASFLPQERVSSLFVFVETVIRDCPKNFELCEYIFIGSILLNLSKL</sequence>
<dbReference type="AlphaFoldDB" id="A0ABD2QDY8"/>
<evidence type="ECO:0000256" key="1">
    <source>
        <dbReference type="SAM" id="SignalP"/>
    </source>
</evidence>
<protein>
    <submittedName>
        <fullName evidence="2">Tether containing UBX domain for GLUT4</fullName>
    </submittedName>
</protein>
<dbReference type="PANTHER" id="PTHR46467:SF1">
    <property type="entry name" value="TETHER CONTAINING UBX DOMAIN FOR GLUT4"/>
    <property type="match status" value="1"/>
</dbReference>
<comment type="caution">
    <text evidence="2">The sequence shown here is derived from an EMBL/GenBank/DDBJ whole genome shotgun (WGS) entry which is preliminary data.</text>
</comment>
<dbReference type="PANTHER" id="PTHR46467">
    <property type="entry name" value="TETHER CONTAINING UBX DOMAIN FOR GLUT4"/>
    <property type="match status" value="1"/>
</dbReference>
<reference evidence="2 3" key="1">
    <citation type="submission" date="2024-11" db="EMBL/GenBank/DDBJ databases">
        <title>Adaptive evolution of stress response genes in parasites aligns with host niche diversity.</title>
        <authorList>
            <person name="Hahn C."/>
            <person name="Resl P."/>
        </authorList>
    </citation>
    <scope>NUCLEOTIDE SEQUENCE [LARGE SCALE GENOMIC DNA]</scope>
    <source>
        <strain evidence="2">EGGRZ-B1_66</strain>
        <tissue evidence="2">Body</tissue>
    </source>
</reference>
<name>A0ABD2QDY8_9PLAT</name>
<feature type="chain" id="PRO_5044783517" evidence="1">
    <location>
        <begin position="23"/>
        <end position="337"/>
    </location>
</feature>
<proteinExistence type="predicted"/>
<evidence type="ECO:0000313" key="3">
    <source>
        <dbReference type="Proteomes" id="UP001626550"/>
    </source>
</evidence>
<keyword evidence="1" id="KW-0732">Signal</keyword>
<organism evidence="2 3">
    <name type="scientific">Cichlidogyrus casuarinus</name>
    <dbReference type="NCBI Taxonomy" id="1844966"/>
    <lineage>
        <taxon>Eukaryota</taxon>
        <taxon>Metazoa</taxon>
        <taxon>Spiralia</taxon>
        <taxon>Lophotrochozoa</taxon>
        <taxon>Platyhelminthes</taxon>
        <taxon>Monogenea</taxon>
        <taxon>Monopisthocotylea</taxon>
        <taxon>Dactylogyridea</taxon>
        <taxon>Ancyrocephalidae</taxon>
        <taxon>Cichlidogyrus</taxon>
    </lineage>
</organism>
<feature type="signal peptide" evidence="1">
    <location>
        <begin position="1"/>
        <end position="22"/>
    </location>
</feature>
<keyword evidence="3" id="KW-1185">Reference proteome</keyword>
<evidence type="ECO:0000313" key="2">
    <source>
        <dbReference type="EMBL" id="KAL3317452.1"/>
    </source>
</evidence>
<dbReference type="EMBL" id="JBJKFK010000380">
    <property type="protein sequence ID" value="KAL3317452.1"/>
    <property type="molecule type" value="Genomic_DNA"/>
</dbReference>
<dbReference type="Proteomes" id="UP001626550">
    <property type="component" value="Unassembled WGS sequence"/>
</dbReference>
<gene>
    <name evidence="2" type="primary">ASPSCR1</name>
    <name evidence="2" type="ORF">Ciccas_003886</name>
</gene>
<accession>A0ABD2QDY8</accession>